<feature type="transmembrane region" description="Helical" evidence="1">
    <location>
        <begin position="13"/>
        <end position="35"/>
    </location>
</feature>
<organism evidence="2 3">
    <name type="scientific">Candidatus Wolfebacteria bacterium CG03_land_8_20_14_0_80_40_12</name>
    <dbReference type="NCBI Taxonomy" id="1975069"/>
    <lineage>
        <taxon>Bacteria</taxon>
        <taxon>Candidatus Wolfeibacteriota</taxon>
    </lineage>
</organism>
<dbReference type="AlphaFoldDB" id="A0A2M7B5N6"/>
<name>A0A2M7B5N6_9BACT</name>
<evidence type="ECO:0000256" key="1">
    <source>
        <dbReference type="SAM" id="Phobius"/>
    </source>
</evidence>
<dbReference type="Proteomes" id="UP000228949">
    <property type="component" value="Unassembled WGS sequence"/>
</dbReference>
<keyword evidence="1" id="KW-1133">Transmembrane helix</keyword>
<evidence type="ECO:0000313" key="3">
    <source>
        <dbReference type="Proteomes" id="UP000228949"/>
    </source>
</evidence>
<dbReference type="EMBL" id="PEVJ01000031">
    <property type="protein sequence ID" value="PIU98444.1"/>
    <property type="molecule type" value="Genomic_DNA"/>
</dbReference>
<keyword evidence="1" id="KW-0812">Transmembrane</keyword>
<feature type="transmembrane region" description="Helical" evidence="1">
    <location>
        <begin position="42"/>
        <end position="64"/>
    </location>
</feature>
<evidence type="ECO:0000313" key="2">
    <source>
        <dbReference type="EMBL" id="PIU98444.1"/>
    </source>
</evidence>
<gene>
    <name evidence="2" type="ORF">COS61_01380</name>
</gene>
<proteinExistence type="predicted"/>
<sequence>MGEDQKKISLPEIIIMVMIVGGADGFDVITGLFAIVPIIGQILLFMNFFVDIFVLAITQFWFIMKGGKGFKKQATALAGNLIEFIPLLDILPIRTATLIIVIYLINHPKVAKAAKASPTAE</sequence>
<comment type="caution">
    <text evidence="2">The sequence shown here is derived from an EMBL/GenBank/DDBJ whole genome shotgun (WGS) entry which is preliminary data.</text>
</comment>
<reference evidence="3" key="1">
    <citation type="submission" date="2017-09" db="EMBL/GenBank/DDBJ databases">
        <title>Depth-based differentiation of microbial function through sediment-hosted aquifers and enrichment of novel symbionts in the deep terrestrial subsurface.</title>
        <authorList>
            <person name="Probst A.J."/>
            <person name="Ladd B."/>
            <person name="Jarett J.K."/>
            <person name="Geller-Mcgrath D.E."/>
            <person name="Sieber C.M.K."/>
            <person name="Emerson J.B."/>
            <person name="Anantharaman K."/>
            <person name="Thomas B.C."/>
            <person name="Malmstrom R."/>
            <person name="Stieglmeier M."/>
            <person name="Klingl A."/>
            <person name="Woyke T."/>
            <person name="Ryan C.M."/>
            <person name="Banfield J.F."/>
        </authorList>
    </citation>
    <scope>NUCLEOTIDE SEQUENCE [LARGE SCALE GENOMIC DNA]</scope>
</reference>
<accession>A0A2M7B5N6</accession>
<feature type="transmembrane region" description="Helical" evidence="1">
    <location>
        <begin position="84"/>
        <end position="105"/>
    </location>
</feature>
<keyword evidence="1" id="KW-0472">Membrane</keyword>
<protein>
    <submittedName>
        <fullName evidence="2">Uncharacterized protein</fullName>
    </submittedName>
</protein>